<dbReference type="AlphaFoldDB" id="A0A1B1AMD9"/>
<protein>
    <recommendedName>
        <fullName evidence="3">Sel1 repeat family protein</fullName>
    </recommendedName>
</protein>
<gene>
    <name evidence="1" type="ORF">ATE48_18255</name>
</gene>
<dbReference type="SUPFAM" id="SSF81901">
    <property type="entry name" value="HCP-like"/>
    <property type="match status" value="1"/>
</dbReference>
<dbReference type="Gene3D" id="1.25.40.10">
    <property type="entry name" value="Tetratricopeptide repeat domain"/>
    <property type="match status" value="2"/>
</dbReference>
<evidence type="ECO:0008006" key="3">
    <source>
        <dbReference type="Google" id="ProtNLM"/>
    </source>
</evidence>
<dbReference type="PANTHER" id="PTHR43628">
    <property type="entry name" value="ACTIVATOR OF C KINASE PROTEIN 1-RELATED"/>
    <property type="match status" value="1"/>
</dbReference>
<dbReference type="InParanoid" id="A0A1B1AMD9"/>
<reference evidence="1 2" key="1">
    <citation type="submission" date="2015-11" db="EMBL/GenBank/DDBJ databases">
        <title>Whole-Genome Sequence of Candidatus Oderbacter manganicum from the National Park Lower Oder Valley, Germany.</title>
        <authorList>
            <person name="Braun B."/>
            <person name="Liere K."/>
            <person name="Szewzyk U."/>
        </authorList>
    </citation>
    <scope>NUCLEOTIDE SEQUENCE [LARGE SCALE GENOMIC DNA]</scope>
    <source>
        <strain evidence="1 2">OTSz_A_272</strain>
    </source>
</reference>
<evidence type="ECO:0000313" key="1">
    <source>
        <dbReference type="EMBL" id="ANP47705.1"/>
    </source>
</evidence>
<dbReference type="STRING" id="1759059.ATE48_18255"/>
<keyword evidence="2" id="KW-1185">Reference proteome</keyword>
<proteinExistence type="predicted"/>
<sequence length="209" mass="23108">MFGARSKLDKGLDAFERREWKKSRKLLEDALQAEPRPSGFYHLGVLYWRGLGGAVDKAAAADCFERGAEFGHPGAQTAYGIALRSGVGVTKNNEEARNQFRSAAGAGDREAMVQLATMSEPEDARRWLMRASELGYAPAMMHLSDFLMQRDPVEALSWLYAAVTLSADDASRKRAGALAAEMSAAEIEQAQKYGREYAREIRDKTQGRK</sequence>
<dbReference type="InterPro" id="IPR011990">
    <property type="entry name" value="TPR-like_helical_dom_sf"/>
</dbReference>
<dbReference type="EMBL" id="CP013244">
    <property type="protein sequence ID" value="ANP47705.1"/>
    <property type="molecule type" value="Genomic_DNA"/>
</dbReference>
<organism evidence="1 2">
    <name type="scientific">Candidatus Viadribacter manganicus</name>
    <dbReference type="NCBI Taxonomy" id="1759059"/>
    <lineage>
        <taxon>Bacteria</taxon>
        <taxon>Pseudomonadati</taxon>
        <taxon>Pseudomonadota</taxon>
        <taxon>Alphaproteobacteria</taxon>
        <taxon>Hyphomonadales</taxon>
        <taxon>Hyphomonadaceae</taxon>
        <taxon>Candidatus Viadribacter</taxon>
    </lineage>
</organism>
<dbReference type="KEGG" id="cbot:ATE48_18255"/>
<dbReference type="Pfam" id="PF08238">
    <property type="entry name" value="Sel1"/>
    <property type="match status" value="4"/>
</dbReference>
<dbReference type="OrthoDB" id="7616061at2"/>
<accession>A0A1B1AMD9</accession>
<dbReference type="PANTHER" id="PTHR43628:SF1">
    <property type="entry name" value="CHITIN SYNTHASE REGULATORY FACTOR 2-RELATED"/>
    <property type="match status" value="1"/>
</dbReference>
<dbReference type="SMART" id="SM00671">
    <property type="entry name" value="SEL1"/>
    <property type="match status" value="4"/>
</dbReference>
<dbReference type="InterPro" id="IPR006597">
    <property type="entry name" value="Sel1-like"/>
</dbReference>
<evidence type="ECO:0000313" key="2">
    <source>
        <dbReference type="Proteomes" id="UP000092498"/>
    </source>
</evidence>
<dbReference type="Proteomes" id="UP000092498">
    <property type="component" value="Chromosome"/>
</dbReference>
<name>A0A1B1AMD9_9PROT</name>
<dbReference type="InterPro" id="IPR052945">
    <property type="entry name" value="Mitotic_Regulator"/>
</dbReference>